<accession>A0A483EK81</accession>
<dbReference type="AlphaFoldDB" id="A0A483EK81"/>
<reference evidence="1" key="1">
    <citation type="submission" date="2019-01" db="EMBL/GenBank/DDBJ databases">
        <authorList>
            <person name="Lista F."/>
            <person name="Anselmo A."/>
        </authorList>
    </citation>
    <scope>NUCLEOTIDE SEQUENCE</scope>
    <source>
        <strain evidence="2">15S</strain>
        <strain evidence="1">24S</strain>
        <strain evidence="3">9S</strain>
    </source>
</reference>
<comment type="caution">
    <text evidence="1">The sequence shown here is derived from an EMBL/GenBank/DDBJ whole genome shotgun (WGS) entry which is preliminary data.</text>
</comment>
<evidence type="ECO:0000313" key="3">
    <source>
        <dbReference type="EMBL" id="TCX60010.1"/>
    </source>
</evidence>
<protein>
    <submittedName>
        <fullName evidence="1">Uncharacterized protein</fullName>
    </submittedName>
</protein>
<sequence length="66" mass="7664">MSEEQTFATVIAIDNALLTLPCVNRQGAGQDLGRERWNFIVWLVVDILHCDPDYQRPAERYARKQM</sequence>
<proteinExistence type="predicted"/>
<evidence type="ECO:0000313" key="2">
    <source>
        <dbReference type="EMBL" id="TCX15562.1"/>
    </source>
</evidence>
<evidence type="ECO:0000313" key="1">
    <source>
        <dbReference type="EMBL" id="TCW78187.1"/>
    </source>
</evidence>
<organism evidence="1">
    <name type="scientific">Klebsiella pneumoniae</name>
    <dbReference type="NCBI Taxonomy" id="573"/>
    <lineage>
        <taxon>Bacteria</taxon>
        <taxon>Pseudomonadati</taxon>
        <taxon>Pseudomonadota</taxon>
        <taxon>Gammaproteobacteria</taxon>
        <taxon>Enterobacterales</taxon>
        <taxon>Enterobacteriaceae</taxon>
        <taxon>Klebsiella/Raoultella group</taxon>
        <taxon>Klebsiella</taxon>
        <taxon>Klebsiella pneumoniae complex</taxon>
    </lineage>
</organism>
<name>A0A483EK81_KLEPN</name>
<dbReference type="KEGG" id="kpb:FH42_26640"/>
<dbReference type="EMBL" id="SDCN01000066">
    <property type="protein sequence ID" value="TCX60010.1"/>
    <property type="molecule type" value="Genomic_DNA"/>
</dbReference>
<dbReference type="EMBL" id="SDCH01000044">
    <property type="protein sequence ID" value="TCX15562.1"/>
    <property type="molecule type" value="Genomic_DNA"/>
</dbReference>
<dbReference type="EMBL" id="SDBY01000024">
    <property type="protein sequence ID" value="TCW78187.1"/>
    <property type="molecule type" value="Genomic_DNA"/>
</dbReference>
<gene>
    <name evidence="2" type="ORF">ETE65_25265</name>
    <name evidence="3" type="ORF">ETE66_27555</name>
    <name evidence="1" type="ORF">ETE77_16240</name>
</gene>